<evidence type="ECO:0000313" key="3">
    <source>
        <dbReference type="Proteomes" id="UP001235030"/>
    </source>
</evidence>
<dbReference type="Proteomes" id="UP001235030">
    <property type="component" value="Chromosome"/>
</dbReference>
<dbReference type="EMBL" id="CP101637">
    <property type="protein sequence ID" value="WMT80672.1"/>
    <property type="molecule type" value="Genomic_DNA"/>
</dbReference>
<dbReference type="Gene3D" id="3.90.1720.10">
    <property type="entry name" value="endopeptidase domain like (from Nostoc punctiforme)"/>
    <property type="match status" value="1"/>
</dbReference>
<dbReference type="SUPFAM" id="SSF53955">
    <property type="entry name" value="Lysozyme-like"/>
    <property type="match status" value="1"/>
</dbReference>
<dbReference type="NCBIfam" id="TIGR01665">
    <property type="entry name" value="put_anti_recept"/>
    <property type="match status" value="1"/>
</dbReference>
<dbReference type="InterPro" id="IPR010572">
    <property type="entry name" value="Tail_dom"/>
</dbReference>
<evidence type="ECO:0000259" key="1">
    <source>
        <dbReference type="Pfam" id="PF06605"/>
    </source>
</evidence>
<accession>A0ABY9PYD1</accession>
<sequence>MELLVLDSSFKIINTIYVDGGKSPIFDDHFKMFLNNGSSIYDFKQILDDDLSNDLEEGHYILFKYNGKNQLLQIKKCKDIEGIDNITRECECESMSLELYNSHVRPTTIEGTVKQAVTYTLRETIWKLGYVSETLSARVGALQVDKVTPVYSVLQQLIPEYGNIEYEFRVEVVNSITGKYNLFVDVYADGERGQKTYKRFEYDWNIEGCSRTGDITDYVTGMIGEGANGLTMANTRWSKSLGDPCDKPTGQDFLVDPEAQALLPTDRPILGVYTSTTTSIEQLMLETWRALQERKLKKFSYEIPIKMTSDEYNEIGIGDTVHVVNPKFNPPIQLEARIGELEVSFSDPTDNKALFTNYKGVKSKIRSVDSNTFVQDAIDAITGHIGKLTQADVARIQEYLSNLGMTDAEITKLLKKYKDKLPTKVEDNPDLVGDEVKDQENYRAINIGGKIDNGLWLGDDRLQKVKESKSHIIESIKTSTPNNPTSSASATEYKNALAYYEKFRIGKYGAGTSMTNLKSKSNPYKYYVLVPYWAKKFGLDPELVYAMIYAESSGHPYCSVGSSAGYGCMQCERSVYFGKKATITYYDGSKTTFTPSNSTMNPSNGAKTTISGVSVNKNISNQIMFGCHEMRKSLKYFKWNIFASLCGYNFGLYGTDWTICKYVADKNKLAFKNSNGYTVQSTKVQSLYFKELEGLKCNWSTYRKIYKQQKGGGTPDNIERYLQYYKVVNGQLPYVLVDGKKKGYGANKPSNVTIEENVTIKTGIASSARNKIVSKAREIVDLHVKYKKATYHQKPRTIDDTKRIKWNGRLNGLMNPAVYDCSSLVSCSYKHAGLTSTYNKSCYAGNLVSSTTSKSGFKVWKCTKTNLDNHAIAGDIIVASNTSVPSIVDIDKYKGVKKTHHTLIYCGKVNGKHMVAHARGNKPHPDAIMYMSVYDDLYTYGMIIRPWDLAKLDAEAGIKKDPITQKVETNEITLKSSYNTNPQEFYDDRNLLKDIFGNTEDIKDSTPYPSTVSHVFLDFCNMTDFMESDVDVDTYKGLIKLLLTKYPKKPIFFTKIPHVNNQMSNYVQVNAKIDEFNSQMWEYSAVTQYVIQTGIPSGIYDSVNKWISTSLTTCGWKLKDKASADLYYKAYKNHLIWLGGGGEYVREFTKASVILHTNFNHLYTKPMAELKWTMPSKPDISYYSKLTFTTRKSSEPTKMTQPTNIWLDGKDCKKGKLILKPDTTYTIVVYYNTDKEIANTTYLGSVSGVAKGGKYAAFDKFKDRAVIVNNALSFFNNKSKLVYNNTTPADYAKPQDNKSSWITGGKMHVDDSSLLNYVLMGWKYEKTPYGDANKNDNKKNSAYSWALPSTRHEANIAKYFVEQGWVFDEADLTTYTNLSEGDIIFMDADSSNNGMFMGCSHTAIVIGKDSAGDWEAVDSNPTDVIYKTKVKNLSKKNILFIGRIRKD</sequence>
<protein>
    <recommendedName>
        <fullName evidence="1">Tail spike domain-containing protein</fullName>
    </recommendedName>
</protein>
<organism evidence="2 3">
    <name type="scientific">Terrisporobacter mayombei</name>
    <dbReference type="NCBI Taxonomy" id="1541"/>
    <lineage>
        <taxon>Bacteria</taxon>
        <taxon>Bacillati</taxon>
        <taxon>Bacillota</taxon>
        <taxon>Clostridia</taxon>
        <taxon>Peptostreptococcales</taxon>
        <taxon>Peptostreptococcaceae</taxon>
        <taxon>Terrisporobacter</taxon>
    </lineage>
</organism>
<name>A0ABY9PYD1_9FIRM</name>
<reference evidence="2 3" key="1">
    <citation type="submission" date="2022-07" db="EMBL/GenBank/DDBJ databases">
        <title>Genome sequence of Terrisporobacter mayombei DSM6539.</title>
        <authorList>
            <person name="Boeer T."/>
            <person name="Bengelsdorf F.R."/>
            <person name="Daniel R."/>
            <person name="Poehlein A."/>
        </authorList>
    </citation>
    <scope>NUCLEOTIDE SEQUENCE [LARGE SCALE GENOMIC DNA]</scope>
    <source>
        <strain evidence="2 3">DSM 6539</strain>
    </source>
</reference>
<feature type="domain" description="Tail spike" evidence="1">
    <location>
        <begin position="109"/>
        <end position="352"/>
    </location>
</feature>
<dbReference type="Pfam" id="PF06605">
    <property type="entry name" value="Prophage_tail"/>
    <property type="match status" value="1"/>
</dbReference>
<evidence type="ECO:0000313" key="2">
    <source>
        <dbReference type="EMBL" id="WMT80672.1"/>
    </source>
</evidence>
<proteinExistence type="predicted"/>
<dbReference type="InterPro" id="IPR023346">
    <property type="entry name" value="Lysozyme-like_dom_sf"/>
</dbReference>
<keyword evidence="3" id="KW-1185">Reference proteome</keyword>
<dbReference type="Gene3D" id="1.10.530.10">
    <property type="match status" value="1"/>
</dbReference>
<dbReference type="InterPro" id="IPR007119">
    <property type="entry name" value="Phage_tail_spike_N"/>
</dbReference>
<gene>
    <name evidence="2" type="ORF">TEMA_09930</name>
</gene>
<dbReference type="RefSeq" id="WP_228104900.1">
    <property type="nucleotide sequence ID" value="NZ_CP101637.1"/>
</dbReference>